<accession>A0A4Q9I0P2</accession>
<gene>
    <name evidence="2" type="ORF">EYS09_08230</name>
</gene>
<evidence type="ECO:0000313" key="2">
    <source>
        <dbReference type="EMBL" id="TBO60170.1"/>
    </source>
</evidence>
<feature type="compositionally biased region" description="Basic residues" evidence="1">
    <location>
        <begin position="32"/>
        <end position="47"/>
    </location>
</feature>
<proteinExistence type="predicted"/>
<name>A0A4Q9I0P2_STRKA</name>
<evidence type="ECO:0000256" key="1">
    <source>
        <dbReference type="SAM" id="MobiDB-lite"/>
    </source>
</evidence>
<dbReference type="Proteomes" id="UP000292452">
    <property type="component" value="Unassembled WGS sequence"/>
</dbReference>
<feature type="region of interest" description="Disordered" evidence="1">
    <location>
        <begin position="90"/>
        <end position="111"/>
    </location>
</feature>
<dbReference type="AlphaFoldDB" id="A0A4Q9I0P2"/>
<feature type="region of interest" description="Disordered" evidence="1">
    <location>
        <begin position="24"/>
        <end position="71"/>
    </location>
</feature>
<protein>
    <submittedName>
        <fullName evidence="2">Uncharacterized protein</fullName>
    </submittedName>
</protein>
<organism evidence="2 3">
    <name type="scientific">Streptomyces kasugaensis</name>
    <dbReference type="NCBI Taxonomy" id="1946"/>
    <lineage>
        <taxon>Bacteria</taxon>
        <taxon>Bacillati</taxon>
        <taxon>Actinomycetota</taxon>
        <taxon>Actinomycetes</taxon>
        <taxon>Kitasatosporales</taxon>
        <taxon>Streptomycetaceae</taxon>
        <taxon>Streptomyces</taxon>
    </lineage>
</organism>
<keyword evidence="3" id="KW-1185">Reference proteome</keyword>
<evidence type="ECO:0000313" key="3">
    <source>
        <dbReference type="Proteomes" id="UP000292452"/>
    </source>
</evidence>
<reference evidence="2 3" key="1">
    <citation type="submission" date="2019-02" db="EMBL/GenBank/DDBJ databases">
        <title>Draft Genome Sequence of Streptomyces sp. AM-2504, identified by 16S rRNA comparative analysis as a Streptomyces Kasugaensis strain.</title>
        <authorList>
            <person name="Napolioni V."/>
            <person name="Giuliodori A.M."/>
            <person name="Spurio R."/>
            <person name="Fabbretti A."/>
        </authorList>
    </citation>
    <scope>NUCLEOTIDE SEQUENCE [LARGE SCALE GENOMIC DNA]</scope>
    <source>
        <strain evidence="2 3">AM-2504</strain>
    </source>
</reference>
<sequence length="111" mass="11951">MSSVQLGLRVMFCGVRCRCRPGSACPPAVPQRRPRPTRPPRPVHSRRWTGAAIGPLGSPLGPERHGGRAPAGVFVRTGQPLLAPAAAIRHNWTTNAPERTGQAIPDRLRPT</sequence>
<comment type="caution">
    <text evidence="2">The sequence shown here is derived from an EMBL/GenBank/DDBJ whole genome shotgun (WGS) entry which is preliminary data.</text>
</comment>
<dbReference type="EMBL" id="SIXH01000050">
    <property type="protein sequence ID" value="TBO60170.1"/>
    <property type="molecule type" value="Genomic_DNA"/>
</dbReference>